<comment type="caution">
    <text evidence="13">The sequence shown here is derived from an EMBL/GenBank/DDBJ whole genome shotgun (WGS) entry which is preliminary data.</text>
</comment>
<dbReference type="Pfam" id="PF00528">
    <property type="entry name" value="BPD_transp_1"/>
    <property type="match status" value="1"/>
</dbReference>
<keyword evidence="7 10" id="KW-0812">Transmembrane</keyword>
<dbReference type="NCBIfam" id="TIGR02141">
    <property type="entry name" value="modB_ABC"/>
    <property type="match status" value="1"/>
</dbReference>
<keyword evidence="4 10" id="KW-0813">Transport</keyword>
<gene>
    <name evidence="13" type="primary">modB</name>
    <name evidence="13" type="ORF">ACFO4O_13715</name>
</gene>
<dbReference type="InterPro" id="IPR000515">
    <property type="entry name" value="MetI-like"/>
</dbReference>
<dbReference type="InterPro" id="IPR011867">
    <property type="entry name" value="ModB_ABC"/>
</dbReference>
<dbReference type="RefSeq" id="WP_382409460.1">
    <property type="nucleotide sequence ID" value="NZ_JBHSGU010000005.1"/>
</dbReference>
<evidence type="ECO:0000256" key="1">
    <source>
        <dbReference type="ARBA" id="ARBA00002949"/>
    </source>
</evidence>
<reference evidence="14" key="1">
    <citation type="journal article" date="2019" name="Int. J. Syst. Evol. Microbiol.">
        <title>The Global Catalogue of Microorganisms (GCM) 10K type strain sequencing project: providing services to taxonomists for standard genome sequencing and annotation.</title>
        <authorList>
            <consortium name="The Broad Institute Genomics Platform"/>
            <consortium name="The Broad Institute Genome Sequencing Center for Infectious Disease"/>
            <person name="Wu L."/>
            <person name="Ma J."/>
        </authorList>
    </citation>
    <scope>NUCLEOTIDE SEQUENCE [LARGE SCALE GENOMIC DNA]</scope>
    <source>
        <strain evidence="14">KACC 12507</strain>
    </source>
</reference>
<evidence type="ECO:0000256" key="5">
    <source>
        <dbReference type="ARBA" id="ARBA00022475"/>
    </source>
</evidence>
<evidence type="ECO:0000256" key="7">
    <source>
        <dbReference type="ARBA" id="ARBA00022692"/>
    </source>
</evidence>
<feature type="transmembrane region" description="Helical" evidence="10">
    <location>
        <begin position="20"/>
        <end position="40"/>
    </location>
</feature>
<evidence type="ECO:0000259" key="12">
    <source>
        <dbReference type="PROSITE" id="PS50928"/>
    </source>
</evidence>
<name>A0ABV9LZE8_9ALTE</name>
<protein>
    <recommendedName>
        <fullName evidence="11">Molybdenum transport system permease</fullName>
    </recommendedName>
</protein>
<evidence type="ECO:0000256" key="3">
    <source>
        <dbReference type="ARBA" id="ARBA00007069"/>
    </source>
</evidence>
<comment type="similarity">
    <text evidence="3 11">Belongs to the binding-protein-dependent transport system permease family. CysTW subfamily.</text>
</comment>
<sequence length="231" mass="25504">MAEFVFSAVEWEALFLTLKLALFTVAILFAFGLPLAWWLARYQGPLQSVFEALITLPLVLPPTVLGFYLLVAFSPDTFLGQAWLGATGTQFVFSFAGILFGSVVYSLPFVVQPLLQAFRTSGHQIMDTSQTLGLSKTKAWFYVLLPAIRPSMISAATLGFAHTLGEFGLILMIGGNIPGETQVVSIALFNQVEMLNYAQAHTLAAFLLSLSFISLVLLYKFNVRHRPRMGW</sequence>
<evidence type="ECO:0000256" key="2">
    <source>
        <dbReference type="ARBA" id="ARBA00004651"/>
    </source>
</evidence>
<keyword evidence="14" id="KW-1185">Reference proteome</keyword>
<proteinExistence type="inferred from homology"/>
<keyword evidence="9 10" id="KW-0472">Membrane</keyword>
<dbReference type="CDD" id="cd06261">
    <property type="entry name" value="TM_PBP2"/>
    <property type="match status" value="1"/>
</dbReference>
<keyword evidence="6 11" id="KW-0500">Molybdenum</keyword>
<evidence type="ECO:0000256" key="9">
    <source>
        <dbReference type="ARBA" id="ARBA00023136"/>
    </source>
</evidence>
<feature type="domain" description="ABC transmembrane type-1" evidence="12">
    <location>
        <begin position="14"/>
        <end position="218"/>
    </location>
</feature>
<comment type="function">
    <text evidence="1 11">Part of the binding-protein-dependent transport system for molybdenum; probably responsible for the translocation of the substrate across the membrane.</text>
</comment>
<dbReference type="PANTHER" id="PTHR30183:SF8">
    <property type="entry name" value="MOLYBDENUM TRANSPORT SYSTEM PERMEASE"/>
    <property type="match status" value="1"/>
</dbReference>
<evidence type="ECO:0000256" key="10">
    <source>
        <dbReference type="RuleBase" id="RU363032"/>
    </source>
</evidence>
<organism evidence="13 14">
    <name type="scientific">Glaciecola siphonariae</name>
    <dbReference type="NCBI Taxonomy" id="521012"/>
    <lineage>
        <taxon>Bacteria</taxon>
        <taxon>Pseudomonadati</taxon>
        <taxon>Pseudomonadota</taxon>
        <taxon>Gammaproteobacteria</taxon>
        <taxon>Alteromonadales</taxon>
        <taxon>Alteromonadaceae</taxon>
        <taxon>Glaciecola</taxon>
    </lineage>
</organism>
<evidence type="ECO:0000256" key="8">
    <source>
        <dbReference type="ARBA" id="ARBA00022989"/>
    </source>
</evidence>
<dbReference type="SUPFAM" id="SSF161098">
    <property type="entry name" value="MetI-like"/>
    <property type="match status" value="1"/>
</dbReference>
<dbReference type="InterPro" id="IPR035906">
    <property type="entry name" value="MetI-like_sf"/>
</dbReference>
<comment type="subcellular location">
    <subcellularLocation>
        <location evidence="11">Cell inner membrane</location>
        <topology evidence="11">Multi-pass membrane protein</topology>
    </subcellularLocation>
    <subcellularLocation>
        <location evidence="2 10">Cell membrane</location>
        <topology evidence="2 10">Multi-pass membrane protein</topology>
    </subcellularLocation>
</comment>
<dbReference type="EMBL" id="JBHSGU010000005">
    <property type="protein sequence ID" value="MFC4701225.1"/>
    <property type="molecule type" value="Genomic_DNA"/>
</dbReference>
<evidence type="ECO:0000256" key="11">
    <source>
        <dbReference type="RuleBase" id="RU365097"/>
    </source>
</evidence>
<accession>A0ABV9LZE8</accession>
<feature type="transmembrane region" description="Helical" evidence="10">
    <location>
        <begin position="52"/>
        <end position="71"/>
    </location>
</feature>
<keyword evidence="5" id="KW-1003">Cell membrane</keyword>
<dbReference type="Proteomes" id="UP001595897">
    <property type="component" value="Unassembled WGS sequence"/>
</dbReference>
<feature type="transmembrane region" description="Helical" evidence="10">
    <location>
        <begin position="198"/>
        <end position="219"/>
    </location>
</feature>
<dbReference type="PROSITE" id="PS50928">
    <property type="entry name" value="ABC_TM1"/>
    <property type="match status" value="1"/>
</dbReference>
<feature type="transmembrane region" description="Helical" evidence="10">
    <location>
        <begin position="91"/>
        <end position="118"/>
    </location>
</feature>
<dbReference type="PANTHER" id="PTHR30183">
    <property type="entry name" value="MOLYBDENUM TRANSPORT SYSTEM PERMEASE PROTEIN MODB"/>
    <property type="match status" value="1"/>
</dbReference>
<evidence type="ECO:0000313" key="14">
    <source>
        <dbReference type="Proteomes" id="UP001595897"/>
    </source>
</evidence>
<keyword evidence="11" id="KW-0997">Cell inner membrane</keyword>
<evidence type="ECO:0000256" key="6">
    <source>
        <dbReference type="ARBA" id="ARBA00022505"/>
    </source>
</evidence>
<keyword evidence="8 10" id="KW-1133">Transmembrane helix</keyword>
<evidence type="ECO:0000256" key="4">
    <source>
        <dbReference type="ARBA" id="ARBA00022448"/>
    </source>
</evidence>
<evidence type="ECO:0000313" key="13">
    <source>
        <dbReference type="EMBL" id="MFC4701225.1"/>
    </source>
</evidence>
<dbReference type="Gene3D" id="1.10.3720.10">
    <property type="entry name" value="MetI-like"/>
    <property type="match status" value="1"/>
</dbReference>
<feature type="transmembrane region" description="Helical" evidence="10">
    <location>
        <begin position="139"/>
        <end position="161"/>
    </location>
</feature>